<dbReference type="OrthoDB" id="5221663at2759"/>
<name>A0A179FIH7_METCM</name>
<accession>A0A179FIH7</accession>
<keyword evidence="2" id="KW-1185">Reference proteome</keyword>
<evidence type="ECO:0000313" key="2">
    <source>
        <dbReference type="Proteomes" id="UP000078397"/>
    </source>
</evidence>
<dbReference type="RefSeq" id="XP_018142402.1">
    <property type="nucleotide sequence ID" value="XM_018294058.1"/>
</dbReference>
<dbReference type="GeneID" id="28858052"/>
<protein>
    <submittedName>
        <fullName evidence="1">Uncharacterized protein</fullName>
    </submittedName>
</protein>
<sequence length="325" mass="37276">MSGFDSVGALLADIANLVVEGLRIFSLSDKRHWRQDEYEQVKALEEVLNEAKKDFQELCPLVNGQAQYEHDRKYETIQELRLLRDKFRSHVQLLRDWSRSGGPINPVWIRETHSLQRELHQAQCRAARRVFTSSQESTQRCLGAFLVRRVQARVTANAMQQLSQHDYQKRQLEEFGACAKIGSFDRFGEEDVAFICDFCDGHLIWEDLENPPTERSAPYSAKPQGYSQHWQATGATASGPQEKQVIFPPLAIANHIAPLHGDWQAKLLCPFCEDEARQPQDEDDEEDLYKPNDEFEDVASLQEHMAWQHAEADPNGHQSSNCLVM</sequence>
<dbReference type="KEGG" id="pchm:VFPPC_16305"/>
<dbReference type="STRING" id="1380566.A0A179FIH7"/>
<evidence type="ECO:0000313" key="1">
    <source>
        <dbReference type="EMBL" id="OAQ65088.1"/>
    </source>
</evidence>
<dbReference type="EMBL" id="LSBJ02000005">
    <property type="protein sequence ID" value="OAQ65088.1"/>
    <property type="molecule type" value="Genomic_DNA"/>
</dbReference>
<comment type="caution">
    <text evidence="1">The sequence shown here is derived from an EMBL/GenBank/DDBJ whole genome shotgun (WGS) entry which is preliminary data.</text>
</comment>
<organism evidence="1 2">
    <name type="scientific">Pochonia chlamydosporia 170</name>
    <dbReference type="NCBI Taxonomy" id="1380566"/>
    <lineage>
        <taxon>Eukaryota</taxon>
        <taxon>Fungi</taxon>
        <taxon>Dikarya</taxon>
        <taxon>Ascomycota</taxon>
        <taxon>Pezizomycotina</taxon>
        <taxon>Sordariomycetes</taxon>
        <taxon>Hypocreomycetidae</taxon>
        <taxon>Hypocreales</taxon>
        <taxon>Clavicipitaceae</taxon>
        <taxon>Pochonia</taxon>
    </lineage>
</organism>
<dbReference type="AlphaFoldDB" id="A0A179FIH7"/>
<gene>
    <name evidence="1" type="ORF">VFPPC_16305</name>
</gene>
<proteinExistence type="predicted"/>
<reference evidence="1 2" key="1">
    <citation type="journal article" date="2016" name="PLoS Pathog.">
        <title>Biosynthesis of antibiotic leucinostatins in bio-control fungus Purpureocillium lilacinum and their inhibition on phytophthora revealed by genome mining.</title>
        <authorList>
            <person name="Wang G."/>
            <person name="Liu Z."/>
            <person name="Lin R."/>
            <person name="Li E."/>
            <person name="Mao Z."/>
            <person name="Ling J."/>
            <person name="Yang Y."/>
            <person name="Yin W.B."/>
            <person name="Xie B."/>
        </authorList>
    </citation>
    <scope>NUCLEOTIDE SEQUENCE [LARGE SCALE GENOMIC DNA]</scope>
    <source>
        <strain evidence="1">170</strain>
    </source>
</reference>
<dbReference type="Proteomes" id="UP000078397">
    <property type="component" value="Unassembled WGS sequence"/>
</dbReference>